<name>A0A6H0X2K9_9CAUD</name>
<evidence type="ECO:0000313" key="2">
    <source>
        <dbReference type="Proteomes" id="UP000501543"/>
    </source>
</evidence>
<evidence type="ECO:0000313" key="1">
    <source>
        <dbReference type="EMBL" id="QIW86378.1"/>
    </source>
</evidence>
<proteinExistence type="predicted"/>
<keyword evidence="2" id="KW-1185">Reference proteome</keyword>
<sequence>MIKYDVYRRPSGLLYRVPLYSGLHWRAEHYNRYNRYLKRWMLSAHTVGGIIKSNASILVARNVVFKDSVCSQ</sequence>
<accession>A0A6H0X2K9</accession>
<protein>
    <submittedName>
        <fullName evidence="1">Uncharacterized protein</fullName>
    </submittedName>
</protein>
<dbReference type="Proteomes" id="UP000501543">
    <property type="component" value="Segment"/>
</dbReference>
<reference evidence="1 2" key="1">
    <citation type="submission" date="2020-03" db="EMBL/GenBank/DDBJ databases">
        <title>Isolation and characterization of two Klebsiella pneumoniae phages encoding divergent depolymerases.</title>
        <authorList>
            <person name="Domingo-Calap P."/>
            <person name="Beamud B."/>
            <person name="Mora L."/>
            <person name="Gonzalez-Candelas F."/>
            <person name="Sanjuan R."/>
        </authorList>
    </citation>
    <scope>NUCLEOTIDE SEQUENCE [LARGE SCALE GENOMIC DNA]</scope>
</reference>
<gene>
    <name evidence="1" type="ORF">VLC5_8</name>
</gene>
<organism evidence="1 2">
    <name type="scientific">Klebsiella phage VLC5</name>
    <dbReference type="NCBI Taxonomy" id="2723742"/>
    <lineage>
        <taxon>Viruses</taxon>
        <taxon>Duplodnaviria</taxon>
        <taxon>Heunggongvirae</taxon>
        <taxon>Uroviricota</taxon>
        <taxon>Caudoviricetes</taxon>
        <taxon>Autographivirales</taxon>
        <taxon>Autoscriptoviridae</taxon>
        <taxon>Slopekvirinae</taxon>
        <taxon>Drulisvirus</taxon>
        <taxon>Drulisvirus VLC5</taxon>
    </lineage>
</organism>
<dbReference type="EMBL" id="MT197175">
    <property type="protein sequence ID" value="QIW86378.1"/>
    <property type="molecule type" value="Genomic_DNA"/>
</dbReference>